<name>A0A926WHQ5_9NOST</name>
<dbReference type="AlphaFoldDB" id="A0A926WHQ5"/>
<evidence type="ECO:0000256" key="3">
    <source>
        <dbReference type="ARBA" id="ARBA00023194"/>
    </source>
</evidence>
<gene>
    <name evidence="5" type="ORF">H6G06_07670</name>
</gene>
<keyword evidence="6" id="KW-1185">Reference proteome</keyword>
<keyword evidence="5" id="KW-0223">Dioxygenase</keyword>
<evidence type="ECO:0000259" key="4">
    <source>
        <dbReference type="Pfam" id="PF02668"/>
    </source>
</evidence>
<dbReference type="Proteomes" id="UP000662185">
    <property type="component" value="Unassembled WGS sequence"/>
</dbReference>
<sequence>MNLKTFKRKSITVSSENLVTTNFLQHTQPLPLVIQPAVDGVNLVNWASSNRDWIEKQLIQYGGLLFRNFPINSYNEFANFMQSVAGELIEYSYRSTPRSQVDGKIYTSTEYPPDQSIPLHNEMAYSLNWPMKIAFFCVKAAEQGGETPIADSRKVFQRINPEIKEKFIQKKIMYVRNYGQGIDLPWETVFQTDDKAKVKAYCQSSGIEFAWLGGNELRTRQVCQAVATHPQTGDLVWFNQAHLFHISSLKSEVRQSLLTVLNAEELPRNSYYGDGSEIETSVLEEINQIYEQETITFSWQEGDILLLDNMLVAHGRKPFTGARKVLVGMAQPYTV</sequence>
<comment type="cofactor">
    <cofactor evidence="1">
        <name>Fe(2+)</name>
        <dbReference type="ChEBI" id="CHEBI:29033"/>
    </cofactor>
</comment>
<dbReference type="InterPro" id="IPR050411">
    <property type="entry name" value="AlphaKG_dependent_hydroxylases"/>
</dbReference>
<dbReference type="Gene3D" id="3.60.130.10">
    <property type="entry name" value="Clavaminate synthase-like"/>
    <property type="match status" value="1"/>
</dbReference>
<evidence type="ECO:0000313" key="5">
    <source>
        <dbReference type="EMBL" id="MBD2293368.1"/>
    </source>
</evidence>
<keyword evidence="3" id="KW-0045">Antibiotic biosynthesis</keyword>
<evidence type="ECO:0000256" key="2">
    <source>
        <dbReference type="ARBA" id="ARBA00023002"/>
    </source>
</evidence>
<organism evidence="5 6">
    <name type="scientific">Anabaena sphaerica FACHB-251</name>
    <dbReference type="NCBI Taxonomy" id="2692883"/>
    <lineage>
        <taxon>Bacteria</taxon>
        <taxon>Bacillati</taxon>
        <taxon>Cyanobacteriota</taxon>
        <taxon>Cyanophyceae</taxon>
        <taxon>Nostocales</taxon>
        <taxon>Nostocaceae</taxon>
        <taxon>Anabaena</taxon>
    </lineage>
</organism>
<feature type="domain" description="TauD/TfdA-like" evidence="4">
    <location>
        <begin position="28"/>
        <end position="329"/>
    </location>
</feature>
<dbReference type="SUPFAM" id="SSF51197">
    <property type="entry name" value="Clavaminate synthase-like"/>
    <property type="match status" value="1"/>
</dbReference>
<dbReference type="GO" id="GO:0051213">
    <property type="term" value="F:dioxygenase activity"/>
    <property type="evidence" value="ECO:0007669"/>
    <property type="project" value="UniProtKB-KW"/>
</dbReference>
<reference evidence="6" key="1">
    <citation type="journal article" date="2020" name="ISME J.">
        <title>Comparative genomics reveals insights into cyanobacterial evolution and habitat adaptation.</title>
        <authorList>
            <person name="Chen M.Y."/>
            <person name="Teng W.K."/>
            <person name="Zhao L."/>
            <person name="Hu C.X."/>
            <person name="Zhou Y.K."/>
            <person name="Han B.P."/>
            <person name="Song L.R."/>
            <person name="Shu W.S."/>
        </authorList>
    </citation>
    <scope>NUCLEOTIDE SEQUENCE [LARGE SCALE GENOMIC DNA]</scope>
    <source>
        <strain evidence="6">FACHB-251</strain>
    </source>
</reference>
<dbReference type="PANTHER" id="PTHR10696">
    <property type="entry name" value="GAMMA-BUTYROBETAINE HYDROXYLASE-RELATED"/>
    <property type="match status" value="1"/>
</dbReference>
<evidence type="ECO:0000313" key="6">
    <source>
        <dbReference type="Proteomes" id="UP000662185"/>
    </source>
</evidence>
<keyword evidence="2" id="KW-0560">Oxidoreductase</keyword>
<evidence type="ECO:0000256" key="1">
    <source>
        <dbReference type="ARBA" id="ARBA00001954"/>
    </source>
</evidence>
<accession>A0A926WHQ5</accession>
<dbReference type="RefSeq" id="WP_190558709.1">
    <property type="nucleotide sequence ID" value="NZ_JACJQU010000003.1"/>
</dbReference>
<protein>
    <submittedName>
        <fullName evidence="5">TauD/TfdA family dioxygenase</fullName>
    </submittedName>
</protein>
<dbReference type="PANTHER" id="PTHR10696:SF56">
    <property type="entry name" value="TAUD_TFDA-LIKE DOMAIN-CONTAINING PROTEIN"/>
    <property type="match status" value="1"/>
</dbReference>
<proteinExistence type="predicted"/>
<dbReference type="Pfam" id="PF02668">
    <property type="entry name" value="TauD"/>
    <property type="match status" value="1"/>
</dbReference>
<dbReference type="InterPro" id="IPR042098">
    <property type="entry name" value="TauD-like_sf"/>
</dbReference>
<dbReference type="EMBL" id="JACJQU010000003">
    <property type="protein sequence ID" value="MBD2293368.1"/>
    <property type="molecule type" value="Genomic_DNA"/>
</dbReference>
<comment type="caution">
    <text evidence="5">The sequence shown here is derived from an EMBL/GenBank/DDBJ whole genome shotgun (WGS) entry which is preliminary data.</text>
</comment>
<dbReference type="GO" id="GO:0017000">
    <property type="term" value="P:antibiotic biosynthetic process"/>
    <property type="evidence" value="ECO:0007669"/>
    <property type="project" value="UniProtKB-KW"/>
</dbReference>
<dbReference type="InterPro" id="IPR003819">
    <property type="entry name" value="TauD/TfdA-like"/>
</dbReference>